<dbReference type="GO" id="GO:0042158">
    <property type="term" value="P:lipoprotein biosynthetic process"/>
    <property type="evidence" value="ECO:0007669"/>
    <property type="project" value="UniProtKB-UniRule"/>
</dbReference>
<organism evidence="11 12">
    <name type="scientific">Methylobacterium durans</name>
    <dbReference type="NCBI Taxonomy" id="2202825"/>
    <lineage>
        <taxon>Bacteria</taxon>
        <taxon>Pseudomonadati</taxon>
        <taxon>Pseudomonadota</taxon>
        <taxon>Alphaproteobacteria</taxon>
        <taxon>Hyphomicrobiales</taxon>
        <taxon>Methylobacteriaceae</taxon>
        <taxon>Methylobacterium</taxon>
    </lineage>
</organism>
<keyword evidence="4 9" id="KW-0808">Transferase</keyword>
<dbReference type="PROSITE" id="PS50263">
    <property type="entry name" value="CN_HYDROLASE"/>
    <property type="match status" value="1"/>
</dbReference>
<dbReference type="InterPro" id="IPR036526">
    <property type="entry name" value="C-N_Hydrolase_sf"/>
</dbReference>
<evidence type="ECO:0000256" key="5">
    <source>
        <dbReference type="ARBA" id="ARBA00022692"/>
    </source>
</evidence>
<comment type="similarity">
    <text evidence="2 9">Belongs to the CN hydrolase family. Apolipoprotein N-acyltransferase subfamily.</text>
</comment>
<dbReference type="KEGG" id="mets:DK389_18750"/>
<keyword evidence="7 9" id="KW-0472">Membrane</keyword>
<dbReference type="InterPro" id="IPR045378">
    <property type="entry name" value="LNT_N"/>
</dbReference>
<dbReference type="Gene3D" id="3.60.110.10">
    <property type="entry name" value="Carbon-nitrogen hydrolase"/>
    <property type="match status" value="1"/>
</dbReference>
<dbReference type="UniPathway" id="UPA00666"/>
<evidence type="ECO:0000256" key="9">
    <source>
        <dbReference type="HAMAP-Rule" id="MF_01148"/>
    </source>
</evidence>
<feature type="transmembrane region" description="Helical" evidence="9">
    <location>
        <begin position="217"/>
        <end position="235"/>
    </location>
</feature>
<evidence type="ECO:0000256" key="8">
    <source>
        <dbReference type="ARBA" id="ARBA00023315"/>
    </source>
</evidence>
<dbReference type="HAMAP" id="MF_01148">
    <property type="entry name" value="Lnt"/>
    <property type="match status" value="1"/>
</dbReference>
<evidence type="ECO:0000256" key="3">
    <source>
        <dbReference type="ARBA" id="ARBA00022475"/>
    </source>
</evidence>
<evidence type="ECO:0000313" key="12">
    <source>
        <dbReference type="Proteomes" id="UP000245926"/>
    </source>
</evidence>
<dbReference type="Proteomes" id="UP000245926">
    <property type="component" value="Chromosome"/>
</dbReference>
<dbReference type="NCBIfam" id="TIGR00546">
    <property type="entry name" value="lnt"/>
    <property type="match status" value="1"/>
</dbReference>
<evidence type="ECO:0000259" key="10">
    <source>
        <dbReference type="PROSITE" id="PS50263"/>
    </source>
</evidence>
<keyword evidence="5 9" id="KW-0812">Transmembrane</keyword>
<dbReference type="PANTHER" id="PTHR38686:SF1">
    <property type="entry name" value="APOLIPOPROTEIN N-ACYLTRANSFERASE"/>
    <property type="match status" value="1"/>
</dbReference>
<name>A0A2U8WF43_9HYPH</name>
<dbReference type="GO" id="GO:0005886">
    <property type="term" value="C:plasma membrane"/>
    <property type="evidence" value="ECO:0007669"/>
    <property type="project" value="UniProtKB-SubCell"/>
</dbReference>
<evidence type="ECO:0000256" key="1">
    <source>
        <dbReference type="ARBA" id="ARBA00004651"/>
    </source>
</evidence>
<dbReference type="CDD" id="cd07571">
    <property type="entry name" value="ALP_N-acyl_transferase"/>
    <property type="match status" value="1"/>
</dbReference>
<dbReference type="RefSeq" id="WP_109896570.1">
    <property type="nucleotide sequence ID" value="NZ_CP029550.1"/>
</dbReference>
<dbReference type="EC" id="2.3.1.269" evidence="9"/>
<comment type="subcellular location">
    <subcellularLocation>
        <location evidence="1 9">Cell membrane</location>
        <topology evidence="1 9">Multi-pass membrane protein</topology>
    </subcellularLocation>
</comment>
<evidence type="ECO:0000256" key="4">
    <source>
        <dbReference type="ARBA" id="ARBA00022679"/>
    </source>
</evidence>
<dbReference type="PANTHER" id="PTHR38686">
    <property type="entry name" value="APOLIPOPROTEIN N-ACYLTRANSFERASE"/>
    <property type="match status" value="1"/>
</dbReference>
<evidence type="ECO:0000313" key="11">
    <source>
        <dbReference type="EMBL" id="AWN44649.1"/>
    </source>
</evidence>
<evidence type="ECO:0000256" key="6">
    <source>
        <dbReference type="ARBA" id="ARBA00022989"/>
    </source>
</evidence>
<feature type="transmembrane region" description="Helical" evidence="9">
    <location>
        <begin position="145"/>
        <end position="168"/>
    </location>
</feature>
<comment type="function">
    <text evidence="9">Catalyzes the phospholipid dependent N-acylation of the N-terminal cysteine of apolipoprotein, the last step in lipoprotein maturation.</text>
</comment>
<dbReference type="SUPFAM" id="SSF56317">
    <property type="entry name" value="Carbon-nitrogen hydrolase"/>
    <property type="match status" value="1"/>
</dbReference>
<dbReference type="Pfam" id="PF20154">
    <property type="entry name" value="LNT_N"/>
    <property type="match status" value="1"/>
</dbReference>
<keyword evidence="6 9" id="KW-1133">Transmembrane helix</keyword>
<feature type="domain" description="CN hydrolase" evidence="10">
    <location>
        <begin position="254"/>
        <end position="513"/>
    </location>
</feature>
<comment type="pathway">
    <text evidence="9">Protein modification; lipoprotein biosynthesis (N-acyl transfer).</text>
</comment>
<feature type="transmembrane region" description="Helical" evidence="9">
    <location>
        <begin position="180"/>
        <end position="205"/>
    </location>
</feature>
<protein>
    <recommendedName>
        <fullName evidence="9">Apolipoprotein N-acyltransferase</fullName>
        <shortName evidence="9">ALP N-acyltransferase</shortName>
        <ecNumber evidence="9">2.3.1.269</ecNumber>
    </recommendedName>
</protein>
<dbReference type="AlphaFoldDB" id="A0A2U8WF43"/>
<accession>A0A2U8WF43</accession>
<feature type="transmembrane region" description="Helical" evidence="9">
    <location>
        <begin position="78"/>
        <end position="98"/>
    </location>
</feature>
<keyword evidence="8 9" id="KW-0012">Acyltransferase</keyword>
<dbReference type="OrthoDB" id="9804277at2"/>
<dbReference type="GO" id="GO:0016410">
    <property type="term" value="F:N-acyltransferase activity"/>
    <property type="evidence" value="ECO:0007669"/>
    <property type="project" value="UniProtKB-UniRule"/>
</dbReference>
<dbReference type="Pfam" id="PF00795">
    <property type="entry name" value="CN_hydrolase"/>
    <property type="match status" value="1"/>
</dbReference>
<reference evidence="12" key="1">
    <citation type="submission" date="2018-05" db="EMBL/GenBank/DDBJ databases">
        <title>Complete Genome Sequence of Methylobacterium sp. 17SD2-17.</title>
        <authorList>
            <person name="Srinivasan S."/>
        </authorList>
    </citation>
    <scope>NUCLEOTIDE SEQUENCE [LARGE SCALE GENOMIC DNA]</scope>
    <source>
        <strain evidence="12">17SD2-17</strain>
    </source>
</reference>
<sequence length="547" mass="57209">MPARDQAGGPLAAPVRWLALARGWRRLGVAILAGALGALAMPPFGLLPALAVSLTLAVWLMDGAAAGRAGLARTLMPCFLVGWAWGFGYLTAGLWWLGSAFLVEADEFAWALPLGVVGLPAVLALFYGAGFAAARLLWSRNAGRIAALAVGIAAAEWLRGHLFTGFPWNTLGMALGQDLWLMQAASFVGLYGLTLLAVLICAAPATLATGAHPRARYGPTAAAAITLAALALWGAERVPPGHSAPVAGVRLRLVQPNLPQDAKFRPENREDIVDRYVELSQRPPEAGAPAPTHVIWPESAFPFLIQRDPASLAKVGAGLPPGARLVTGAARAEEPLPGERLRFFNAIMTIEAPGRISDTYDKVHLVPFGEYLPGPLDAALRALGLRQFVSVPGGFSAGSRAGQRILTVPGLPPAAATICYEAIFPGAIVPAGQAGAAEPAPGLILNVTNDTWFGDTPGPRQHFAQARLRAVEEGLPLVRDANTGISAVVDAYGRVTASLPLGREDVLDADLPAPVPGRTLYARLGDIPFALMLAGALLCALAAWRRA</sequence>
<evidence type="ECO:0000256" key="2">
    <source>
        <dbReference type="ARBA" id="ARBA00010065"/>
    </source>
</evidence>
<feature type="transmembrane region" description="Helical" evidence="9">
    <location>
        <begin position="47"/>
        <end position="66"/>
    </location>
</feature>
<keyword evidence="12" id="KW-1185">Reference proteome</keyword>
<keyword evidence="3 9" id="KW-1003">Cell membrane</keyword>
<feature type="transmembrane region" description="Helical" evidence="9">
    <location>
        <begin position="527"/>
        <end position="544"/>
    </location>
</feature>
<dbReference type="InterPro" id="IPR003010">
    <property type="entry name" value="C-N_Hydrolase"/>
</dbReference>
<gene>
    <name evidence="9" type="primary">lnt</name>
    <name evidence="11" type="ORF">DK389_18750</name>
</gene>
<dbReference type="InterPro" id="IPR004563">
    <property type="entry name" value="Apolipo_AcylTrfase"/>
</dbReference>
<dbReference type="EMBL" id="CP029550">
    <property type="protein sequence ID" value="AWN44649.1"/>
    <property type="molecule type" value="Genomic_DNA"/>
</dbReference>
<comment type="catalytic activity">
    <reaction evidence="9">
        <text>N-terminal S-1,2-diacyl-sn-glyceryl-L-cysteinyl-[lipoprotein] + a glycerophospholipid = N-acyl-S-1,2-diacyl-sn-glyceryl-L-cysteinyl-[lipoprotein] + a 2-acyl-sn-glycero-3-phospholipid + H(+)</text>
        <dbReference type="Rhea" id="RHEA:48228"/>
        <dbReference type="Rhea" id="RHEA-COMP:14681"/>
        <dbReference type="Rhea" id="RHEA-COMP:14684"/>
        <dbReference type="ChEBI" id="CHEBI:15378"/>
        <dbReference type="ChEBI" id="CHEBI:136912"/>
        <dbReference type="ChEBI" id="CHEBI:140656"/>
        <dbReference type="ChEBI" id="CHEBI:140657"/>
        <dbReference type="ChEBI" id="CHEBI:140660"/>
        <dbReference type="EC" id="2.3.1.269"/>
    </reaction>
</comment>
<proteinExistence type="inferred from homology"/>
<feature type="transmembrane region" description="Helical" evidence="9">
    <location>
        <begin position="110"/>
        <end position="133"/>
    </location>
</feature>
<evidence type="ECO:0000256" key="7">
    <source>
        <dbReference type="ARBA" id="ARBA00023136"/>
    </source>
</evidence>
<keyword evidence="11" id="KW-0449">Lipoprotein</keyword>